<accession>A0A1M4MLK7</accession>
<evidence type="ECO:0000256" key="1">
    <source>
        <dbReference type="SAM" id="Phobius"/>
    </source>
</evidence>
<dbReference type="OrthoDB" id="111893at2157"/>
<dbReference type="RefSeq" id="WP_074370027.1">
    <property type="nucleotide sequence ID" value="NZ_FMID01000041.1"/>
</dbReference>
<keyword evidence="1" id="KW-1133">Transmembrane helix</keyword>
<dbReference type="STRING" id="118126.L21_1703"/>
<organism evidence="2 3">
    <name type="scientific">Methanoculleus chikugoensis</name>
    <dbReference type="NCBI Taxonomy" id="118126"/>
    <lineage>
        <taxon>Archaea</taxon>
        <taxon>Methanobacteriati</taxon>
        <taxon>Methanobacteriota</taxon>
        <taxon>Stenosarchaea group</taxon>
        <taxon>Methanomicrobia</taxon>
        <taxon>Methanomicrobiales</taxon>
        <taxon>Methanomicrobiaceae</taxon>
        <taxon>Methanoculleus</taxon>
    </lineage>
</organism>
<feature type="transmembrane region" description="Helical" evidence="1">
    <location>
        <begin position="37"/>
        <end position="55"/>
    </location>
</feature>
<proteinExistence type="predicted"/>
<evidence type="ECO:0000313" key="3">
    <source>
        <dbReference type="Proteomes" id="UP000184671"/>
    </source>
</evidence>
<sequence>MQIGDVKVRVTAVALAVFLFFVILIAVYVFSTGDVYALYWAVPSAVMLLLIPMALNYMSQKQYASLVPMYEAEAKNARIREINLNKLGQPVRIKGVVERVYFQFLNRPQYLVADRTGEISVKMFTSPAENVQKGDVVEVLGTVVKRYIMTGDAVINCVSIRKIKNDQ</sequence>
<name>A0A1M4MLK7_9EURY</name>
<dbReference type="AlphaFoldDB" id="A0A1M4MLK7"/>
<protein>
    <recommendedName>
        <fullName evidence="4">Nucleotide-binding protein</fullName>
    </recommendedName>
</protein>
<dbReference type="Gene3D" id="2.40.50.140">
    <property type="entry name" value="Nucleic acid-binding proteins"/>
    <property type="match status" value="1"/>
</dbReference>
<dbReference type="InterPro" id="IPR012340">
    <property type="entry name" value="NA-bd_OB-fold"/>
</dbReference>
<evidence type="ECO:0000313" key="2">
    <source>
        <dbReference type="EMBL" id="SCL75789.1"/>
    </source>
</evidence>
<gene>
    <name evidence="2" type="ORF">L21_1703</name>
</gene>
<dbReference type="Proteomes" id="UP000184671">
    <property type="component" value="Unassembled WGS sequence"/>
</dbReference>
<feature type="transmembrane region" description="Helical" evidence="1">
    <location>
        <begin position="12"/>
        <end position="31"/>
    </location>
</feature>
<reference evidence="2 3" key="1">
    <citation type="submission" date="2016-08" db="EMBL/GenBank/DDBJ databases">
        <authorList>
            <person name="Seilhamer J.J."/>
        </authorList>
    </citation>
    <scope>NUCLEOTIDE SEQUENCE [LARGE SCALE GENOMIC DNA]</scope>
    <source>
        <strain evidence="2">L21-II-0</strain>
    </source>
</reference>
<evidence type="ECO:0008006" key="4">
    <source>
        <dbReference type="Google" id="ProtNLM"/>
    </source>
</evidence>
<keyword evidence="1" id="KW-0812">Transmembrane</keyword>
<keyword evidence="1" id="KW-0472">Membrane</keyword>
<dbReference type="EMBL" id="FMID01000041">
    <property type="protein sequence ID" value="SCL75789.1"/>
    <property type="molecule type" value="Genomic_DNA"/>
</dbReference>